<sequence length="146" mass="17168">MYYFILILSLFDTIFWSYYFWKMIALKKFEKFSIVKLMVRYLIPAILLFSFGFTFIMYALDFKAVVTNQTKHYAGECEIILENLEEGEEPWLRAEFDISSITYDFKDYPSIEAGIYNCELEYYPGSGEGTEMELYRSAGGEAVKLN</sequence>
<keyword evidence="1" id="KW-0812">Transmembrane</keyword>
<reference evidence="2 3" key="1">
    <citation type="submission" date="2018-03" db="EMBL/GenBank/DDBJ databases">
        <title>Genomic Encyclopedia of Type Strains, Phase III (KMG-III): the genomes of soil and plant-associated and newly described type strains.</title>
        <authorList>
            <person name="Whitman W."/>
        </authorList>
    </citation>
    <scope>NUCLEOTIDE SEQUENCE [LARGE SCALE GENOMIC DNA]</scope>
    <source>
        <strain evidence="2 3">CGMCC 1.12259</strain>
    </source>
</reference>
<evidence type="ECO:0000313" key="3">
    <source>
        <dbReference type="Proteomes" id="UP000242682"/>
    </source>
</evidence>
<evidence type="ECO:0000256" key="1">
    <source>
        <dbReference type="SAM" id="Phobius"/>
    </source>
</evidence>
<dbReference type="RefSeq" id="WP_106532469.1">
    <property type="nucleotide sequence ID" value="NZ_PYAT01000003.1"/>
</dbReference>
<feature type="transmembrane region" description="Helical" evidence="1">
    <location>
        <begin position="6"/>
        <end position="26"/>
    </location>
</feature>
<feature type="transmembrane region" description="Helical" evidence="1">
    <location>
        <begin position="38"/>
        <end position="60"/>
    </location>
</feature>
<dbReference type="AlphaFoldDB" id="A0A2P8H428"/>
<protein>
    <submittedName>
        <fullName evidence="2">Uncharacterized protein</fullName>
    </submittedName>
</protein>
<organism evidence="2 3">
    <name type="scientific">Planomicrobium soli</name>
    <dbReference type="NCBI Taxonomy" id="1176648"/>
    <lineage>
        <taxon>Bacteria</taxon>
        <taxon>Bacillati</taxon>
        <taxon>Bacillota</taxon>
        <taxon>Bacilli</taxon>
        <taxon>Bacillales</taxon>
        <taxon>Caryophanaceae</taxon>
        <taxon>Planomicrobium</taxon>
    </lineage>
</organism>
<accession>A0A2P8H428</accession>
<gene>
    <name evidence="2" type="ORF">B0H99_10391</name>
</gene>
<proteinExistence type="predicted"/>
<evidence type="ECO:0000313" key="2">
    <source>
        <dbReference type="EMBL" id="PSL40959.1"/>
    </source>
</evidence>
<keyword evidence="1" id="KW-1133">Transmembrane helix</keyword>
<keyword evidence="1" id="KW-0472">Membrane</keyword>
<dbReference type="EMBL" id="PYAT01000003">
    <property type="protein sequence ID" value="PSL40959.1"/>
    <property type="molecule type" value="Genomic_DNA"/>
</dbReference>
<dbReference type="Proteomes" id="UP000242682">
    <property type="component" value="Unassembled WGS sequence"/>
</dbReference>
<dbReference type="OrthoDB" id="2451961at2"/>
<keyword evidence="3" id="KW-1185">Reference proteome</keyword>
<name>A0A2P8H428_9BACL</name>
<comment type="caution">
    <text evidence="2">The sequence shown here is derived from an EMBL/GenBank/DDBJ whole genome shotgun (WGS) entry which is preliminary data.</text>
</comment>